<dbReference type="InterPro" id="IPR025960">
    <property type="entry name" value="RVT_N"/>
</dbReference>
<dbReference type="CDD" id="cd01651">
    <property type="entry name" value="RT_G2_intron"/>
    <property type="match status" value="1"/>
</dbReference>
<gene>
    <name evidence="2" type="ORF">SE17_14945</name>
</gene>
<dbReference type="InterPro" id="IPR013597">
    <property type="entry name" value="Mat_intron_G2"/>
</dbReference>
<dbReference type="GO" id="GO:0008270">
    <property type="term" value="F:zinc ion binding"/>
    <property type="evidence" value="ECO:0007669"/>
    <property type="project" value="InterPro"/>
</dbReference>
<dbReference type="InterPro" id="IPR051083">
    <property type="entry name" value="GrpII_Intron_Splice-Mob/Def"/>
</dbReference>
<reference evidence="2 3" key="1">
    <citation type="submission" date="2015-09" db="EMBL/GenBank/DDBJ databases">
        <title>Draft genome sequence of Kouleothrix aurantiaca JCM 19913.</title>
        <authorList>
            <person name="Hemp J."/>
        </authorList>
    </citation>
    <scope>NUCLEOTIDE SEQUENCE [LARGE SCALE GENOMIC DNA]</scope>
    <source>
        <strain evidence="2 3">COM-B</strain>
    </source>
</reference>
<feature type="non-terminal residue" evidence="2">
    <location>
        <position position="1"/>
    </location>
</feature>
<accession>A0A0P9D3E6</accession>
<evidence type="ECO:0000313" key="2">
    <source>
        <dbReference type="EMBL" id="KPV52532.1"/>
    </source>
</evidence>
<comment type="caution">
    <text evidence="2">The sequence shown here is derived from an EMBL/GenBank/DDBJ whole genome shotgun (WGS) entry which is preliminary data.</text>
</comment>
<dbReference type="SMART" id="SM00507">
    <property type="entry name" value="HNHc"/>
    <property type="match status" value="1"/>
</dbReference>
<dbReference type="CDD" id="cd00085">
    <property type="entry name" value="HNHc"/>
    <property type="match status" value="1"/>
</dbReference>
<evidence type="ECO:0000313" key="3">
    <source>
        <dbReference type="Proteomes" id="UP000050509"/>
    </source>
</evidence>
<dbReference type="GO" id="GO:0004519">
    <property type="term" value="F:endonuclease activity"/>
    <property type="evidence" value="ECO:0007669"/>
    <property type="project" value="InterPro"/>
</dbReference>
<dbReference type="PANTHER" id="PTHR34047">
    <property type="entry name" value="NUCLEAR INTRON MATURASE 1, MITOCHONDRIAL-RELATED"/>
    <property type="match status" value="1"/>
</dbReference>
<sequence length="523" mass="59885">VKALQRLLTRSFSGKALAVKRVTENQGKRTPGVDRETWSTPERKARAIQALRPRGYHARPLKRVYLVKPNGKLRPLGIPCMIDRATQALYLLALDPIAETTADRNSYGFRPQRSTADAIVQCHLVLGKRTSASWILEGDIQACFDTISHEWLCSHIPMEKRILQQWLKAGFIDKHVLYPTEQGTPQGGVISTVLMNLTLDGLEHHLEQYVQSLPRTHQRAAKVHLIRFADAFIATGSSHELLEHTIKPLIEAFLGERGLKLSPEKTCISHIEDGFDFLGHRIRKYKRGRRYQLLSTPSPKNIQTFLTKVRAVIKAQSTAPAKQLIAHLNPMIRGWANYHRHGASKAAFVSIDRAIYQALWRWAKRRHPKKGAHWIKHKYFGTRGARNWVFFGEITRPHQKGQKVWLYTAVRTPIQRHRKIQGAANPYDPAWELYFEERLGVKMAANLKGRRKLLYLWKAQQGICPVCKQAITELTGWHNHHIVWRSRGGSDHAENRVLLHPNCHRQVHSQGISVVKPRLEKGV</sequence>
<name>A0A0P9D3E6_9CHLR</name>
<dbReference type="PROSITE" id="PS50878">
    <property type="entry name" value="RT_POL"/>
    <property type="match status" value="1"/>
</dbReference>
<dbReference type="NCBIfam" id="TIGR04416">
    <property type="entry name" value="group_II_RT_mat"/>
    <property type="match status" value="1"/>
</dbReference>
<feature type="domain" description="Reverse transcriptase" evidence="1">
    <location>
        <begin position="47"/>
        <end position="282"/>
    </location>
</feature>
<protein>
    <submittedName>
        <fullName evidence="2">DNA polymerase</fullName>
    </submittedName>
</protein>
<dbReference type="Pfam" id="PF13655">
    <property type="entry name" value="RVT_N"/>
    <property type="match status" value="1"/>
</dbReference>
<evidence type="ECO:0000259" key="1">
    <source>
        <dbReference type="PROSITE" id="PS50878"/>
    </source>
</evidence>
<keyword evidence="3" id="KW-1185">Reference proteome</keyword>
<dbReference type="EMBL" id="LJCR01000513">
    <property type="protein sequence ID" value="KPV52532.1"/>
    <property type="molecule type" value="Genomic_DNA"/>
</dbReference>
<dbReference type="GO" id="GO:0003676">
    <property type="term" value="F:nucleic acid binding"/>
    <property type="evidence" value="ECO:0007669"/>
    <property type="project" value="InterPro"/>
</dbReference>
<dbReference type="InterPro" id="IPR003615">
    <property type="entry name" value="HNH_nuc"/>
</dbReference>
<dbReference type="PATRIC" id="fig|186479.3.peg.8766"/>
<proteinExistence type="predicted"/>
<dbReference type="InterPro" id="IPR000477">
    <property type="entry name" value="RT_dom"/>
</dbReference>
<dbReference type="InterPro" id="IPR030931">
    <property type="entry name" value="Group_II_RT_mat"/>
</dbReference>
<dbReference type="Proteomes" id="UP000050509">
    <property type="component" value="Unassembled WGS sequence"/>
</dbReference>
<dbReference type="InterPro" id="IPR002711">
    <property type="entry name" value="HNH"/>
</dbReference>
<dbReference type="Pfam" id="PF08388">
    <property type="entry name" value="GIIM"/>
    <property type="match status" value="1"/>
</dbReference>
<dbReference type="Gene3D" id="1.10.30.50">
    <property type="match status" value="1"/>
</dbReference>
<dbReference type="SUPFAM" id="SSF56672">
    <property type="entry name" value="DNA/RNA polymerases"/>
    <property type="match status" value="1"/>
</dbReference>
<dbReference type="Pfam" id="PF00078">
    <property type="entry name" value="RVT_1"/>
    <property type="match status" value="1"/>
</dbReference>
<organism evidence="2 3">
    <name type="scientific">Kouleothrix aurantiaca</name>
    <dbReference type="NCBI Taxonomy" id="186479"/>
    <lineage>
        <taxon>Bacteria</taxon>
        <taxon>Bacillati</taxon>
        <taxon>Chloroflexota</taxon>
        <taxon>Chloroflexia</taxon>
        <taxon>Chloroflexales</taxon>
        <taxon>Roseiflexineae</taxon>
        <taxon>Roseiflexaceae</taxon>
        <taxon>Kouleothrix</taxon>
    </lineage>
</organism>
<dbReference type="InterPro" id="IPR043502">
    <property type="entry name" value="DNA/RNA_pol_sf"/>
</dbReference>
<dbReference type="Pfam" id="PF01844">
    <property type="entry name" value="HNH"/>
    <property type="match status" value="1"/>
</dbReference>
<dbReference type="PANTHER" id="PTHR34047:SF8">
    <property type="entry name" value="PROTEIN YKFC"/>
    <property type="match status" value="1"/>
</dbReference>
<dbReference type="AlphaFoldDB" id="A0A0P9D3E6"/>